<evidence type="ECO:0000313" key="1">
    <source>
        <dbReference type="EMBL" id="GMN23338.1"/>
    </source>
</evidence>
<name>A0AA87ZBU4_FICCA</name>
<reference evidence="1" key="1">
    <citation type="submission" date="2023-07" db="EMBL/GenBank/DDBJ databases">
        <title>draft genome sequence of fig (Ficus carica).</title>
        <authorList>
            <person name="Takahashi T."/>
            <person name="Nishimura K."/>
        </authorList>
    </citation>
    <scope>NUCLEOTIDE SEQUENCE</scope>
</reference>
<comment type="caution">
    <text evidence="1">The sequence shown here is derived from an EMBL/GenBank/DDBJ whole genome shotgun (WGS) entry which is preliminary data.</text>
</comment>
<sequence>MAPWGGWSGYAPPPWGCMGRPIVFVQPSERRVGSCHYRMGIGSPSTP</sequence>
<keyword evidence="2" id="KW-1185">Reference proteome</keyword>
<gene>
    <name evidence="1" type="ORF">TIFTF001_000081</name>
</gene>
<accession>A0AA87ZBU4</accession>
<proteinExistence type="predicted"/>
<dbReference type="Proteomes" id="UP001187192">
    <property type="component" value="Unassembled WGS sequence"/>
</dbReference>
<protein>
    <submittedName>
        <fullName evidence="1">Uncharacterized protein</fullName>
    </submittedName>
</protein>
<evidence type="ECO:0000313" key="2">
    <source>
        <dbReference type="Proteomes" id="UP001187192"/>
    </source>
</evidence>
<dbReference type="AlphaFoldDB" id="A0AA87ZBU4"/>
<dbReference type="EMBL" id="BTGU01000001">
    <property type="protein sequence ID" value="GMN23338.1"/>
    <property type="molecule type" value="Genomic_DNA"/>
</dbReference>
<organism evidence="1 2">
    <name type="scientific">Ficus carica</name>
    <name type="common">Common fig</name>
    <dbReference type="NCBI Taxonomy" id="3494"/>
    <lineage>
        <taxon>Eukaryota</taxon>
        <taxon>Viridiplantae</taxon>
        <taxon>Streptophyta</taxon>
        <taxon>Embryophyta</taxon>
        <taxon>Tracheophyta</taxon>
        <taxon>Spermatophyta</taxon>
        <taxon>Magnoliopsida</taxon>
        <taxon>eudicotyledons</taxon>
        <taxon>Gunneridae</taxon>
        <taxon>Pentapetalae</taxon>
        <taxon>rosids</taxon>
        <taxon>fabids</taxon>
        <taxon>Rosales</taxon>
        <taxon>Moraceae</taxon>
        <taxon>Ficeae</taxon>
        <taxon>Ficus</taxon>
    </lineage>
</organism>